<sequence>MYISLEKQMIPYSIKQKGRALFKENAMTAFRVPEDSSIYKTMFTDHETVKDDNNGNYHCSCQTFAEKQYCEHVYAVSLQIEEENQQKNKINFKNRIYSKKPRHFYLYFKKIYPHIMTAGHHKRKSSMSVIFSG</sequence>
<dbReference type="PROSITE" id="PS50966">
    <property type="entry name" value="ZF_SWIM"/>
    <property type="match status" value="1"/>
</dbReference>
<reference evidence="3 4" key="1">
    <citation type="submission" date="2018-06" db="EMBL/GenBank/DDBJ databases">
        <authorList>
            <consortium name="Pathogen Informatics"/>
            <person name="Doyle S."/>
        </authorList>
    </citation>
    <scope>NUCLEOTIDE SEQUENCE [LARGE SCALE GENOMIC DNA]</scope>
    <source>
        <strain evidence="4">NCTC 10815</strain>
    </source>
</reference>
<dbReference type="InterPro" id="IPR007527">
    <property type="entry name" value="Znf_SWIM"/>
</dbReference>
<evidence type="ECO:0000259" key="2">
    <source>
        <dbReference type="PROSITE" id="PS50966"/>
    </source>
</evidence>
<organism evidence="3 4">
    <name type="scientific">Listeria grayi</name>
    <name type="common">Listeria murrayi</name>
    <dbReference type="NCBI Taxonomy" id="1641"/>
    <lineage>
        <taxon>Bacteria</taxon>
        <taxon>Bacillati</taxon>
        <taxon>Bacillota</taxon>
        <taxon>Bacilli</taxon>
        <taxon>Bacillales</taxon>
        <taxon>Listeriaceae</taxon>
        <taxon>Listeria</taxon>
    </lineage>
</organism>
<dbReference type="AlphaFoldDB" id="A0A378MAY2"/>
<gene>
    <name evidence="3" type="ORF">NCTC10815_00806</name>
</gene>
<dbReference type="GO" id="GO:0008270">
    <property type="term" value="F:zinc ion binding"/>
    <property type="evidence" value="ECO:0007669"/>
    <property type="project" value="UniProtKB-KW"/>
</dbReference>
<dbReference type="EMBL" id="UGPG01000001">
    <property type="protein sequence ID" value="STY43508.1"/>
    <property type="molecule type" value="Genomic_DNA"/>
</dbReference>
<protein>
    <recommendedName>
        <fullName evidence="2">SWIM-type domain-containing protein</fullName>
    </recommendedName>
</protein>
<keyword evidence="1" id="KW-0863">Zinc-finger</keyword>
<evidence type="ECO:0000313" key="4">
    <source>
        <dbReference type="Proteomes" id="UP000254879"/>
    </source>
</evidence>
<dbReference type="Proteomes" id="UP000254879">
    <property type="component" value="Unassembled WGS sequence"/>
</dbReference>
<evidence type="ECO:0000256" key="1">
    <source>
        <dbReference type="PROSITE-ProRule" id="PRU00325"/>
    </source>
</evidence>
<keyword evidence="1" id="KW-0479">Metal-binding</keyword>
<keyword evidence="1" id="KW-0862">Zinc</keyword>
<name>A0A378MAY2_LISGR</name>
<dbReference type="Pfam" id="PF04434">
    <property type="entry name" value="SWIM"/>
    <property type="match status" value="1"/>
</dbReference>
<accession>A0A378MAY2</accession>
<feature type="domain" description="SWIM-type" evidence="2">
    <location>
        <begin position="47"/>
        <end position="81"/>
    </location>
</feature>
<evidence type="ECO:0000313" key="3">
    <source>
        <dbReference type="EMBL" id="STY43508.1"/>
    </source>
</evidence>
<proteinExistence type="predicted"/>